<evidence type="ECO:0000256" key="1">
    <source>
        <dbReference type="SAM" id="MobiDB-lite"/>
    </source>
</evidence>
<evidence type="ECO:0008006" key="4">
    <source>
        <dbReference type="Google" id="ProtNLM"/>
    </source>
</evidence>
<dbReference type="OrthoDB" id="10680590at2759"/>
<organism evidence="2 3">
    <name type="scientific">Trichomonas vaginalis (strain ATCC PRA-98 / G3)</name>
    <dbReference type="NCBI Taxonomy" id="412133"/>
    <lineage>
        <taxon>Eukaryota</taxon>
        <taxon>Metamonada</taxon>
        <taxon>Parabasalia</taxon>
        <taxon>Trichomonadida</taxon>
        <taxon>Trichomonadidae</taxon>
        <taxon>Trichomonas</taxon>
    </lineage>
</organism>
<keyword evidence="3" id="KW-1185">Reference proteome</keyword>
<feature type="region of interest" description="Disordered" evidence="1">
    <location>
        <begin position="143"/>
        <end position="912"/>
    </location>
</feature>
<feature type="compositionally biased region" description="Low complexity" evidence="1">
    <location>
        <begin position="664"/>
        <end position="675"/>
    </location>
</feature>
<feature type="compositionally biased region" description="Polar residues" evidence="1">
    <location>
        <begin position="534"/>
        <end position="545"/>
    </location>
</feature>
<feature type="compositionally biased region" description="Low complexity" evidence="1">
    <location>
        <begin position="857"/>
        <end position="868"/>
    </location>
</feature>
<reference evidence="2" key="2">
    <citation type="journal article" date="2007" name="Science">
        <title>Draft genome sequence of the sexually transmitted pathogen Trichomonas vaginalis.</title>
        <authorList>
            <person name="Carlton J.M."/>
            <person name="Hirt R.P."/>
            <person name="Silva J.C."/>
            <person name="Delcher A.L."/>
            <person name="Schatz M."/>
            <person name="Zhao Q."/>
            <person name="Wortman J.R."/>
            <person name="Bidwell S.L."/>
            <person name="Alsmark U.C.M."/>
            <person name="Besteiro S."/>
            <person name="Sicheritz-Ponten T."/>
            <person name="Noel C.J."/>
            <person name="Dacks J.B."/>
            <person name="Foster P.G."/>
            <person name="Simillion C."/>
            <person name="Van de Peer Y."/>
            <person name="Miranda-Saavedra D."/>
            <person name="Barton G.J."/>
            <person name="Westrop G.D."/>
            <person name="Mueller S."/>
            <person name="Dessi D."/>
            <person name="Fiori P.L."/>
            <person name="Ren Q."/>
            <person name="Paulsen I."/>
            <person name="Zhang H."/>
            <person name="Bastida-Corcuera F.D."/>
            <person name="Simoes-Barbosa A."/>
            <person name="Brown M.T."/>
            <person name="Hayes R.D."/>
            <person name="Mukherjee M."/>
            <person name="Okumura C.Y."/>
            <person name="Schneider R."/>
            <person name="Smith A.J."/>
            <person name="Vanacova S."/>
            <person name="Villalvazo M."/>
            <person name="Haas B.J."/>
            <person name="Pertea M."/>
            <person name="Feldblyum T.V."/>
            <person name="Utterback T.R."/>
            <person name="Shu C.L."/>
            <person name="Osoegawa K."/>
            <person name="de Jong P.J."/>
            <person name="Hrdy I."/>
            <person name="Horvathova L."/>
            <person name="Zubacova Z."/>
            <person name="Dolezal P."/>
            <person name="Malik S.B."/>
            <person name="Logsdon J.M. Jr."/>
            <person name="Henze K."/>
            <person name="Gupta A."/>
            <person name="Wang C.C."/>
            <person name="Dunne R.L."/>
            <person name="Upcroft J.A."/>
            <person name="Upcroft P."/>
            <person name="White O."/>
            <person name="Salzberg S.L."/>
            <person name="Tang P."/>
            <person name="Chiu C.-H."/>
            <person name="Lee Y.-S."/>
            <person name="Embley T.M."/>
            <person name="Coombs G.H."/>
            <person name="Mottram J.C."/>
            <person name="Tachezy J."/>
            <person name="Fraser-Liggett C.M."/>
            <person name="Johnson P.J."/>
        </authorList>
    </citation>
    <scope>NUCLEOTIDE SEQUENCE [LARGE SCALE GENOMIC DNA]</scope>
    <source>
        <strain evidence="2">G3</strain>
    </source>
</reference>
<feature type="compositionally biased region" description="Polar residues" evidence="1">
    <location>
        <begin position="563"/>
        <end position="598"/>
    </location>
</feature>
<dbReference type="AlphaFoldDB" id="A2DZA3"/>
<feature type="compositionally biased region" description="Polar residues" evidence="1">
    <location>
        <begin position="730"/>
        <end position="745"/>
    </location>
</feature>
<sequence length="912" mass="98240">MRSFFGGQQKQTPQTILKELLHNVSQSQTTKISPQQIGYFMKYTQNIDLAGELVLALTDHIDQHANEPADVLKTLQILFFCLSKAHDTVLPAAQAFAPEIATIFLLSFEKSNCTLRDAVHLLTRTIYNHLIRNEPLPSLESYGLNFDVQSPPPAESRQQRPSNRAPPLGRSNKQGQQPFHNHPEPHRQQTSEDLFDWKDNEDAGNGDKFGEMQSFDTKQSAPKPKSEMNLPEKDRPRAPAAFANGGHIAASNLPRGDDTLINWEDNEPEDEAAPKKDPVQDVFGDVQFGSFETQDTKSNEPDLFDFSNAQPKGTKSSSNQDIFDPFEGGFQNSSEQLNQDENDFLGNQDDDGQTFDPFSGGEDVFDPFAGQQPQEQQKPAARKTITSQDTTDPLPKSLPSSTNASQNGTFDPFGDLTSQGTDSTKPKPPSGDGFDPFAGMTNSAKTTAKPPSNDTFDPFAGASKPTSSNNNFDAFTKSSNPGTAKQPSNDTFDPFASSVPSKQPQSSKDIMDMLSAPSPKVNDDTFDPFAGNSKPVQSNAPQGIDSTKPKPPSGDGFDPFAGMTNSAKTTAKPPSNDTFDPFASSSKPEPAKQASNDTFDPFAGSSKPEPVKTTIKPPSNDTFDPFAGASKPTSSNNNFDAFTKSSNPGTAKQPSNDTFDPFASSVPSKQPQSSKDIMDMLSAPSPKVNDDTFDPFAGNSKPVQSNAPQGIDSTKPKPPSGDGFDPFAGMTNSAKTTAKPPSNDTFDPFAGSSKPEPAKPKPTASNNAFDAFSSPSKSPSKPTTNDTFDPFAGVQQQKPARKQASSNAFDMFGSASPSPAASNKASQNTFDMFGSSSSTQQKPKPSNDVFDPFAGMQQQQKPQPQQQQSLKSKFAAQPQQQQQKPQQKLLGAGPSQQNQGSKGSDVFDMLGF</sequence>
<feature type="compositionally biased region" description="Acidic residues" evidence="1">
    <location>
        <begin position="338"/>
        <end position="353"/>
    </location>
</feature>
<gene>
    <name evidence="2" type="ORF">TVAG_486750</name>
</gene>
<feature type="compositionally biased region" description="Polar residues" evidence="1">
    <location>
        <begin position="398"/>
        <end position="409"/>
    </location>
</feature>
<feature type="compositionally biased region" description="Low complexity" evidence="1">
    <location>
        <begin position="497"/>
        <end position="508"/>
    </location>
</feature>
<feature type="compositionally biased region" description="Low complexity" evidence="1">
    <location>
        <begin position="835"/>
        <end position="846"/>
    </location>
</feature>
<accession>A2DZA3</accession>
<proteinExistence type="predicted"/>
<dbReference type="RefSeq" id="XP_001326455.1">
    <property type="nucleotide sequence ID" value="XM_001326420.1"/>
</dbReference>
<dbReference type="EMBL" id="DS113273">
    <property type="protein sequence ID" value="EAY14232.1"/>
    <property type="molecule type" value="Genomic_DNA"/>
</dbReference>
<name>A2DZA3_TRIV3</name>
<feature type="compositionally biased region" description="Polar residues" evidence="1">
    <location>
        <begin position="631"/>
        <end position="658"/>
    </location>
</feature>
<dbReference type="Proteomes" id="UP000001542">
    <property type="component" value="Unassembled WGS sequence"/>
</dbReference>
<protein>
    <recommendedName>
        <fullName evidence="4">ENTH domain-containing protein</fullName>
    </recommendedName>
</protein>
<feature type="compositionally biased region" description="Low complexity" evidence="1">
    <location>
        <begin position="814"/>
        <end position="826"/>
    </location>
</feature>
<evidence type="ECO:0000313" key="2">
    <source>
        <dbReference type="EMBL" id="EAY14232.1"/>
    </source>
</evidence>
<feature type="compositionally biased region" description="Low complexity" evidence="1">
    <location>
        <begin position="877"/>
        <end position="888"/>
    </location>
</feature>
<dbReference type="VEuPathDB" id="TrichDB:TVAGG3_1017480"/>
<reference evidence="2" key="1">
    <citation type="submission" date="2006-10" db="EMBL/GenBank/DDBJ databases">
        <authorList>
            <person name="Amadeo P."/>
            <person name="Zhao Q."/>
            <person name="Wortman J."/>
            <person name="Fraser-Liggett C."/>
            <person name="Carlton J."/>
        </authorList>
    </citation>
    <scope>NUCLEOTIDE SEQUENCE</scope>
    <source>
        <strain evidence="2">G3</strain>
    </source>
</reference>
<dbReference type="InParanoid" id="A2DZA3"/>
<feature type="compositionally biased region" description="Polar residues" evidence="1">
    <location>
        <begin position="464"/>
        <end position="491"/>
    </location>
</feature>
<dbReference type="VEuPathDB" id="TrichDB:TVAG_486750"/>
<feature type="compositionally biased region" description="Polar residues" evidence="1">
    <location>
        <begin position="440"/>
        <end position="455"/>
    </location>
</feature>
<dbReference type="KEGG" id="tva:4772211"/>
<feature type="compositionally biased region" description="Polar residues" evidence="1">
    <location>
        <begin position="701"/>
        <end position="712"/>
    </location>
</feature>
<evidence type="ECO:0000313" key="3">
    <source>
        <dbReference type="Proteomes" id="UP000001542"/>
    </source>
</evidence>
<feature type="compositionally biased region" description="Polar residues" evidence="1">
    <location>
        <begin position="307"/>
        <end position="321"/>
    </location>
</feature>
<feature type="compositionally biased region" description="Basic and acidic residues" evidence="1">
    <location>
        <begin position="224"/>
        <end position="237"/>
    </location>
</feature>
<feature type="compositionally biased region" description="Basic and acidic residues" evidence="1">
    <location>
        <begin position="181"/>
        <end position="201"/>
    </location>
</feature>
<dbReference type="SMR" id="A2DZA3"/>
<feature type="compositionally biased region" description="Polar residues" evidence="1">
    <location>
        <begin position="794"/>
        <end position="808"/>
    </location>
</feature>
<feature type="compositionally biased region" description="Low complexity" evidence="1">
    <location>
        <begin position="773"/>
        <end position="782"/>
    </location>
</feature>